<dbReference type="SUPFAM" id="SSF53756">
    <property type="entry name" value="UDP-Glycosyltransferase/glycogen phosphorylase"/>
    <property type="match status" value="1"/>
</dbReference>
<dbReference type="RefSeq" id="WP_377744102.1">
    <property type="nucleotide sequence ID" value="NZ_JBHSEJ010000012.1"/>
</dbReference>
<accession>A0ABM8WQ76</accession>
<evidence type="ECO:0000313" key="5">
    <source>
        <dbReference type="Proteomes" id="UP000706525"/>
    </source>
</evidence>
<dbReference type="PANTHER" id="PTHR12526">
    <property type="entry name" value="GLYCOSYLTRANSFERASE"/>
    <property type="match status" value="1"/>
</dbReference>
<evidence type="ECO:0000256" key="3">
    <source>
        <dbReference type="ARBA" id="ARBA00022679"/>
    </source>
</evidence>
<dbReference type="PANTHER" id="PTHR12526:SF640">
    <property type="entry name" value="COLANIC ACID BIOSYNTHESIS GLYCOSYLTRANSFERASE WCAL-RELATED"/>
    <property type="match status" value="1"/>
</dbReference>
<comment type="similarity">
    <text evidence="1">Belongs to the glycosyltransferase group 1 family. Glycosyltransferase 4 subfamily.</text>
</comment>
<evidence type="ECO:0000313" key="4">
    <source>
        <dbReference type="EMBL" id="CAG9169603.1"/>
    </source>
</evidence>
<keyword evidence="5" id="KW-1185">Reference proteome</keyword>
<comment type="caution">
    <text evidence="4">The sequence shown here is derived from an EMBL/GenBank/DDBJ whole genome shotgun (WGS) entry which is preliminary data.</text>
</comment>
<sequence length="360" mass="40310">MKALLLTRYGRLGASSRLRMLQFLPWLRAAGLEGESQALLGDAMLAGKYRAGRYQRGAMIAAYGARLRSLIRRRHVSVVWIEKEALPWFPAAVERIMLRGVPYVLDYDDALFHNYDLHRLPLIRRVLGRRIDHLMAGAALVMAGNEYLAQRARDAGAKWVEIVPTVIDLERYPEPDFTQTGRAAREGDETRRIVWIGSPTTAAYLDALAEPLRRLSQRHAFRLRVIGAEVSLPGVDVECVPWTEETEVASIADCDIGIMPLRDSPWERGKCGYKLIQYMACGLPVVASPVGVNQQIVQSGVNGYLADEATAWEASLDELLRDEPLRLAMGQAGRRRVEQDYCVQQVAPRVAHLLKQVGAR</sequence>
<keyword evidence="3" id="KW-0808">Transferase</keyword>
<dbReference type="CDD" id="cd03801">
    <property type="entry name" value="GT4_PimA-like"/>
    <property type="match status" value="1"/>
</dbReference>
<organism evidence="4 5">
    <name type="scientific">Cupriavidus pampae</name>
    <dbReference type="NCBI Taxonomy" id="659251"/>
    <lineage>
        <taxon>Bacteria</taxon>
        <taxon>Pseudomonadati</taxon>
        <taxon>Pseudomonadota</taxon>
        <taxon>Betaproteobacteria</taxon>
        <taxon>Burkholderiales</taxon>
        <taxon>Burkholderiaceae</taxon>
        <taxon>Cupriavidus</taxon>
    </lineage>
</organism>
<gene>
    <name evidence="4" type="ORF">LMG32289_01753</name>
</gene>
<evidence type="ECO:0000256" key="2">
    <source>
        <dbReference type="ARBA" id="ARBA00022676"/>
    </source>
</evidence>
<dbReference type="Pfam" id="PF13692">
    <property type="entry name" value="Glyco_trans_1_4"/>
    <property type="match status" value="1"/>
</dbReference>
<name>A0ABM8WQ76_9BURK</name>
<dbReference type="Gene3D" id="3.40.50.2000">
    <property type="entry name" value="Glycogen Phosphorylase B"/>
    <property type="match status" value="2"/>
</dbReference>
<evidence type="ECO:0000256" key="1">
    <source>
        <dbReference type="ARBA" id="ARBA00009481"/>
    </source>
</evidence>
<reference evidence="4 5" key="1">
    <citation type="submission" date="2021-08" db="EMBL/GenBank/DDBJ databases">
        <authorList>
            <person name="Peeters C."/>
        </authorList>
    </citation>
    <scope>NUCLEOTIDE SEQUENCE [LARGE SCALE GENOMIC DNA]</scope>
    <source>
        <strain evidence="4 5">LMG 32289</strain>
    </source>
</reference>
<keyword evidence="2" id="KW-0328">Glycosyltransferase</keyword>
<protein>
    <recommendedName>
        <fullName evidence="6">Glycosyltransferase</fullName>
    </recommendedName>
</protein>
<evidence type="ECO:0008006" key="6">
    <source>
        <dbReference type="Google" id="ProtNLM"/>
    </source>
</evidence>
<dbReference type="Proteomes" id="UP000706525">
    <property type="component" value="Unassembled WGS sequence"/>
</dbReference>
<proteinExistence type="inferred from homology"/>
<dbReference type="EMBL" id="CAJZAG010000003">
    <property type="protein sequence ID" value="CAG9169603.1"/>
    <property type="molecule type" value="Genomic_DNA"/>
</dbReference>